<keyword evidence="3" id="KW-0805">Transcription regulation</keyword>
<dbReference type="SUPFAM" id="SSF46689">
    <property type="entry name" value="Homeodomain-like"/>
    <property type="match status" value="1"/>
</dbReference>
<dbReference type="InterPro" id="IPR002197">
    <property type="entry name" value="HTH_Fis"/>
</dbReference>
<dbReference type="PRINTS" id="PR01590">
    <property type="entry name" value="HTHFIS"/>
</dbReference>
<dbReference type="Gene3D" id="1.10.10.60">
    <property type="entry name" value="Homeodomain-like"/>
    <property type="match status" value="1"/>
</dbReference>
<dbReference type="PROSITE" id="PS00676">
    <property type="entry name" value="SIGMA54_INTERACT_2"/>
    <property type="match status" value="1"/>
</dbReference>
<dbReference type="SUPFAM" id="SSF52540">
    <property type="entry name" value="P-loop containing nucleoside triphosphate hydrolases"/>
    <property type="match status" value="1"/>
</dbReference>
<sequence>MAKLWQRFVNGEQTDEEPDSVILRSWHRCRENRLDFQQVARNDLLPANLLQQRVEENEELLQAAKDVLPFLIRYLKGREFIVLLCDHDGYVLKALGHPTFLSKAQTVALSPGANWREEAKGTNAIGTALSERQAVKVLGWEHYVRENHFLNCWAAPIKDARGELLGVLDISGACGITDERLCELVLMGTRMIEQNLHVNELQNSYRFCSAGIKMASQMLRDGFVTINNRGEITEINDAGVYMLGKRREDVLGRPAAEVFESKTNVAFYGEGQKLPVSESGTPLQSSFNQVKDEKGDFLGAVGVLQPTLQQKEQTFWLGRSEETKKSFQNGAKAASTLSTVLIQGESGTGKEVMARYVHQMSPRHRGPFVALNCAAIPQTLIESELFGYADGSFTGAKKGGQPGKFEMAQNGTIFLDEVGDMPHNVQATLLRVLQEKEIYRIGDTKTRKVNARIIAATNQDLKKLVDEGRFRLDLYYRLKVVTLNIPPLRERSEDILDLVPYFVHKACAEQGRSAMAVSDALYKRLLAYGWPGNIRELQNCVESMVALAEGNVLGEDDLPLEVASATMAEDTCSLLEKQTRQVILEALDKTKGKIAPAARMLGIGRTTLYRKMEEYNIKG</sequence>
<dbReference type="OrthoDB" id="9803970at2"/>
<dbReference type="InterPro" id="IPR058031">
    <property type="entry name" value="AAA_lid_NorR"/>
</dbReference>
<dbReference type="InterPro" id="IPR025944">
    <property type="entry name" value="Sigma_54_int_dom_CS"/>
</dbReference>
<dbReference type="SUPFAM" id="SSF55785">
    <property type="entry name" value="PYP-like sensor domain (PAS domain)"/>
    <property type="match status" value="1"/>
</dbReference>
<dbReference type="FunFam" id="3.40.50.300:FF:000006">
    <property type="entry name" value="DNA-binding transcriptional regulator NtrC"/>
    <property type="match status" value="1"/>
</dbReference>
<evidence type="ECO:0000256" key="5">
    <source>
        <dbReference type="ARBA" id="ARBA00023163"/>
    </source>
</evidence>
<keyword evidence="4" id="KW-0238">DNA-binding</keyword>
<dbReference type="InterPro" id="IPR027417">
    <property type="entry name" value="P-loop_NTPase"/>
</dbReference>
<evidence type="ECO:0000256" key="3">
    <source>
        <dbReference type="ARBA" id="ARBA00023015"/>
    </source>
</evidence>
<dbReference type="InterPro" id="IPR029016">
    <property type="entry name" value="GAF-like_dom_sf"/>
</dbReference>
<dbReference type="Pfam" id="PF00158">
    <property type="entry name" value="Sigma54_activat"/>
    <property type="match status" value="1"/>
</dbReference>
<dbReference type="InterPro" id="IPR009057">
    <property type="entry name" value="Homeodomain-like_sf"/>
</dbReference>
<dbReference type="InterPro" id="IPR025943">
    <property type="entry name" value="Sigma_54_int_dom_ATP-bd_2"/>
</dbReference>
<dbReference type="InterPro" id="IPR025662">
    <property type="entry name" value="Sigma_54_int_dom_ATP-bd_1"/>
</dbReference>
<organism evidence="8 9">
    <name type="scientific">Dethiobacter alkaliphilus AHT 1</name>
    <dbReference type="NCBI Taxonomy" id="555088"/>
    <lineage>
        <taxon>Bacteria</taxon>
        <taxon>Bacillati</taxon>
        <taxon>Bacillota</taxon>
        <taxon>Dethiobacteria</taxon>
        <taxon>Dethiobacterales</taxon>
        <taxon>Dethiobacteraceae</taxon>
        <taxon>Dethiobacter</taxon>
    </lineage>
</organism>
<dbReference type="CDD" id="cd00130">
    <property type="entry name" value="PAS"/>
    <property type="match status" value="1"/>
</dbReference>
<evidence type="ECO:0000259" key="6">
    <source>
        <dbReference type="PROSITE" id="PS50045"/>
    </source>
</evidence>
<dbReference type="eggNOG" id="COG3284">
    <property type="taxonomic scope" value="Bacteria"/>
</dbReference>
<keyword evidence="5" id="KW-0804">Transcription</keyword>
<dbReference type="InterPro" id="IPR002078">
    <property type="entry name" value="Sigma_54_int"/>
</dbReference>
<comment type="caution">
    <text evidence="8">The sequence shown here is derived from an EMBL/GenBank/DDBJ whole genome shotgun (WGS) entry which is preliminary data.</text>
</comment>
<dbReference type="InterPro" id="IPR003018">
    <property type="entry name" value="GAF"/>
</dbReference>
<keyword evidence="1" id="KW-0547">Nucleotide-binding</keyword>
<dbReference type="Pfam" id="PF02954">
    <property type="entry name" value="HTH_8"/>
    <property type="match status" value="1"/>
</dbReference>
<dbReference type="Gene3D" id="3.40.50.300">
    <property type="entry name" value="P-loop containing nucleotide triphosphate hydrolases"/>
    <property type="match status" value="1"/>
</dbReference>
<dbReference type="AlphaFoldDB" id="C0GH90"/>
<protein>
    <submittedName>
        <fullName evidence="8">GAF modulated sigma54 specific transcriptional regulator, Fis family</fullName>
    </submittedName>
</protein>
<keyword evidence="2" id="KW-0067">ATP-binding</keyword>
<evidence type="ECO:0000259" key="7">
    <source>
        <dbReference type="PROSITE" id="PS50112"/>
    </source>
</evidence>
<feature type="domain" description="Sigma-54 factor interaction" evidence="6">
    <location>
        <begin position="316"/>
        <end position="546"/>
    </location>
</feature>
<feature type="domain" description="PAS" evidence="7">
    <location>
        <begin position="208"/>
        <end position="253"/>
    </location>
</feature>
<dbReference type="Pfam" id="PF01590">
    <property type="entry name" value="GAF"/>
    <property type="match status" value="1"/>
</dbReference>
<reference evidence="8 9" key="1">
    <citation type="submission" date="2009-02" db="EMBL/GenBank/DDBJ databases">
        <title>Sequencing of the draft genome and assembly of Dethiobacter alkaliphilus AHT 1.</title>
        <authorList>
            <consortium name="US DOE Joint Genome Institute (JGI-PGF)"/>
            <person name="Lucas S."/>
            <person name="Copeland A."/>
            <person name="Lapidus A."/>
            <person name="Glavina del Rio T."/>
            <person name="Dalin E."/>
            <person name="Tice H."/>
            <person name="Bruce D."/>
            <person name="Goodwin L."/>
            <person name="Pitluck S."/>
            <person name="Larimer F."/>
            <person name="Land M.L."/>
            <person name="Hauser L."/>
            <person name="Muyzer G."/>
        </authorList>
    </citation>
    <scope>NUCLEOTIDE SEQUENCE [LARGE SCALE GENOMIC DNA]</scope>
    <source>
        <strain evidence="8 9">AHT 1</strain>
    </source>
</reference>
<dbReference type="GO" id="GO:0043565">
    <property type="term" value="F:sequence-specific DNA binding"/>
    <property type="evidence" value="ECO:0007669"/>
    <property type="project" value="InterPro"/>
</dbReference>
<evidence type="ECO:0000256" key="1">
    <source>
        <dbReference type="ARBA" id="ARBA00022741"/>
    </source>
</evidence>
<dbReference type="GO" id="GO:0006355">
    <property type="term" value="P:regulation of DNA-templated transcription"/>
    <property type="evidence" value="ECO:0007669"/>
    <property type="project" value="InterPro"/>
</dbReference>
<dbReference type="Pfam" id="PF00989">
    <property type="entry name" value="PAS"/>
    <property type="match status" value="1"/>
</dbReference>
<dbReference type="PANTHER" id="PTHR32071">
    <property type="entry name" value="TRANSCRIPTIONAL REGULATORY PROTEIN"/>
    <property type="match status" value="1"/>
</dbReference>
<dbReference type="Pfam" id="PF25601">
    <property type="entry name" value="AAA_lid_14"/>
    <property type="match status" value="1"/>
</dbReference>
<dbReference type="Proteomes" id="UP000006443">
    <property type="component" value="Unassembled WGS sequence"/>
</dbReference>
<dbReference type="EMBL" id="ACJM01000008">
    <property type="protein sequence ID" value="EEG77392.1"/>
    <property type="molecule type" value="Genomic_DNA"/>
</dbReference>
<evidence type="ECO:0000313" key="8">
    <source>
        <dbReference type="EMBL" id="EEG77392.1"/>
    </source>
</evidence>
<dbReference type="InterPro" id="IPR035965">
    <property type="entry name" value="PAS-like_dom_sf"/>
</dbReference>
<dbReference type="InterPro" id="IPR013767">
    <property type="entry name" value="PAS_fold"/>
</dbReference>
<dbReference type="PANTHER" id="PTHR32071:SF57">
    <property type="entry name" value="C4-DICARBOXYLATE TRANSPORT TRANSCRIPTIONAL REGULATORY PROTEIN DCTD"/>
    <property type="match status" value="1"/>
</dbReference>
<dbReference type="PROSITE" id="PS50045">
    <property type="entry name" value="SIGMA54_INTERACT_4"/>
    <property type="match status" value="1"/>
</dbReference>
<dbReference type="SMART" id="SM00382">
    <property type="entry name" value="AAA"/>
    <property type="match status" value="1"/>
</dbReference>
<gene>
    <name evidence="8" type="ORF">DealDRAFT_1849</name>
</gene>
<dbReference type="GO" id="GO:0005524">
    <property type="term" value="F:ATP binding"/>
    <property type="evidence" value="ECO:0007669"/>
    <property type="project" value="UniProtKB-KW"/>
</dbReference>
<accession>C0GH90</accession>
<keyword evidence="9" id="KW-1185">Reference proteome</keyword>
<dbReference type="STRING" id="555088.DealDRAFT_1849"/>
<dbReference type="Gene3D" id="3.30.450.20">
    <property type="entry name" value="PAS domain"/>
    <property type="match status" value="1"/>
</dbReference>
<dbReference type="PROSITE" id="PS00688">
    <property type="entry name" value="SIGMA54_INTERACT_3"/>
    <property type="match status" value="1"/>
</dbReference>
<evidence type="ECO:0000256" key="4">
    <source>
        <dbReference type="ARBA" id="ARBA00023125"/>
    </source>
</evidence>
<dbReference type="PROSITE" id="PS50112">
    <property type="entry name" value="PAS"/>
    <property type="match status" value="1"/>
</dbReference>
<dbReference type="RefSeq" id="WP_008516790.1">
    <property type="nucleotide sequence ID" value="NZ_ACJM01000008.1"/>
</dbReference>
<dbReference type="PROSITE" id="PS00675">
    <property type="entry name" value="SIGMA54_INTERACT_1"/>
    <property type="match status" value="1"/>
</dbReference>
<dbReference type="Gene3D" id="3.30.450.40">
    <property type="match status" value="1"/>
</dbReference>
<dbReference type="CDD" id="cd00009">
    <property type="entry name" value="AAA"/>
    <property type="match status" value="1"/>
</dbReference>
<dbReference type="Gene3D" id="1.10.8.60">
    <property type="match status" value="1"/>
</dbReference>
<dbReference type="InterPro" id="IPR003593">
    <property type="entry name" value="AAA+_ATPase"/>
</dbReference>
<evidence type="ECO:0000313" key="9">
    <source>
        <dbReference type="Proteomes" id="UP000006443"/>
    </source>
</evidence>
<name>C0GH90_DETAL</name>
<proteinExistence type="predicted"/>
<evidence type="ECO:0000256" key="2">
    <source>
        <dbReference type="ARBA" id="ARBA00022840"/>
    </source>
</evidence>
<dbReference type="InterPro" id="IPR000014">
    <property type="entry name" value="PAS"/>
</dbReference>